<dbReference type="Pfam" id="PF12937">
    <property type="entry name" value="F-box-like"/>
    <property type="match status" value="1"/>
</dbReference>
<dbReference type="Pfam" id="PF03478">
    <property type="entry name" value="Beta-prop_KIB1-4"/>
    <property type="match status" value="1"/>
</dbReference>
<sequence>METFPGKWEDLPPDLLHPIMAKLSDICDLIRLRAVCKSWRCSISISDLPPQFPLILKLGDNKGCLLEFYSMASKKVYTMRAPISSQSFGITSMLVRQFGSDEQFSLLRCKQSDQFSEGYFSFLNPVSNREVYLPVVNDPEPLGFRFHWSVPRSFHREKCVIFGCGINQLAVCKSDGDKWNCIGGDLGYEYAYLNGFLFTIEYCKSGFTRVIDIGTRQEAYVIPPPESTMGGIQFLVESSGEILLVCYVHTHIREIDHPYIRGGYGYRMGIHNDNRSEEVHNFYIHRLEFGNGEGKPCWVKVTSIGDQLLFIDFVARQAFSLKASDFPGFNGNSLYFIHTRSKIIRHDLGCMIYRYDMENGKTISVNCPLDGWEGLMWFVPTL</sequence>
<dbReference type="InterPro" id="IPR005174">
    <property type="entry name" value="KIB1-4_b-propeller"/>
</dbReference>
<dbReference type="PANTHER" id="PTHR44259:SF114">
    <property type="entry name" value="OS06G0707300 PROTEIN"/>
    <property type="match status" value="1"/>
</dbReference>
<evidence type="ECO:0000313" key="2">
    <source>
        <dbReference type="EMBL" id="KAF3339437.1"/>
    </source>
</evidence>
<dbReference type="PANTHER" id="PTHR44259">
    <property type="entry name" value="OS07G0183000 PROTEIN-RELATED"/>
    <property type="match status" value="1"/>
</dbReference>
<feature type="domain" description="F-box" evidence="1">
    <location>
        <begin position="11"/>
        <end position="52"/>
    </location>
</feature>
<dbReference type="EMBL" id="SWLB01000004">
    <property type="protein sequence ID" value="KAF3339437.1"/>
    <property type="molecule type" value="Genomic_DNA"/>
</dbReference>
<evidence type="ECO:0000259" key="1">
    <source>
        <dbReference type="SMART" id="SM00256"/>
    </source>
</evidence>
<reference evidence="2" key="1">
    <citation type="submission" date="2020-01" db="EMBL/GenBank/DDBJ databases">
        <title>Genome sequence of Kobresia littledalei, the first chromosome-level genome in the family Cyperaceae.</title>
        <authorList>
            <person name="Qu G."/>
        </authorList>
    </citation>
    <scope>NUCLEOTIDE SEQUENCE</scope>
    <source>
        <strain evidence="2">C.B.Clarke</strain>
        <tissue evidence="2">Leaf</tissue>
    </source>
</reference>
<keyword evidence="3" id="KW-1185">Reference proteome</keyword>
<name>A0A833RDV3_9POAL</name>
<dbReference type="OrthoDB" id="1034360at2759"/>
<dbReference type="InterPro" id="IPR036047">
    <property type="entry name" value="F-box-like_dom_sf"/>
</dbReference>
<protein>
    <submittedName>
        <fullName evidence="2">F-box protein</fullName>
    </submittedName>
</protein>
<dbReference type="CDD" id="cd09917">
    <property type="entry name" value="F-box_SF"/>
    <property type="match status" value="1"/>
</dbReference>
<dbReference type="InterPro" id="IPR001810">
    <property type="entry name" value="F-box_dom"/>
</dbReference>
<gene>
    <name evidence="2" type="ORF">FCM35_KLT16908</name>
</gene>
<dbReference type="SMART" id="SM00256">
    <property type="entry name" value="FBOX"/>
    <property type="match status" value="1"/>
</dbReference>
<accession>A0A833RDV3</accession>
<proteinExistence type="predicted"/>
<dbReference type="InterPro" id="IPR050942">
    <property type="entry name" value="F-box_BR-signaling"/>
</dbReference>
<evidence type="ECO:0000313" key="3">
    <source>
        <dbReference type="Proteomes" id="UP000623129"/>
    </source>
</evidence>
<organism evidence="2 3">
    <name type="scientific">Carex littledalei</name>
    <dbReference type="NCBI Taxonomy" id="544730"/>
    <lineage>
        <taxon>Eukaryota</taxon>
        <taxon>Viridiplantae</taxon>
        <taxon>Streptophyta</taxon>
        <taxon>Embryophyta</taxon>
        <taxon>Tracheophyta</taxon>
        <taxon>Spermatophyta</taxon>
        <taxon>Magnoliopsida</taxon>
        <taxon>Liliopsida</taxon>
        <taxon>Poales</taxon>
        <taxon>Cyperaceae</taxon>
        <taxon>Cyperoideae</taxon>
        <taxon>Cariceae</taxon>
        <taxon>Carex</taxon>
        <taxon>Carex subgen. Euthyceras</taxon>
    </lineage>
</organism>
<dbReference type="AlphaFoldDB" id="A0A833RDV3"/>
<dbReference type="Gene3D" id="1.20.1280.50">
    <property type="match status" value="1"/>
</dbReference>
<comment type="caution">
    <text evidence="2">The sequence shown here is derived from an EMBL/GenBank/DDBJ whole genome shotgun (WGS) entry which is preliminary data.</text>
</comment>
<dbReference type="SUPFAM" id="SSF81383">
    <property type="entry name" value="F-box domain"/>
    <property type="match status" value="1"/>
</dbReference>
<dbReference type="Proteomes" id="UP000623129">
    <property type="component" value="Unassembled WGS sequence"/>
</dbReference>